<dbReference type="PANTHER" id="PTHR13696">
    <property type="entry name" value="P-LOOP CONTAINING NUCLEOSIDE TRIPHOSPHATE HYDROLASE"/>
    <property type="match status" value="1"/>
</dbReference>
<dbReference type="Gene3D" id="3.40.50.300">
    <property type="entry name" value="P-loop containing nucleotide triphosphate hydrolases"/>
    <property type="match status" value="1"/>
</dbReference>
<dbReference type="Proteomes" id="UP000597507">
    <property type="component" value="Unassembled WGS sequence"/>
</dbReference>
<dbReference type="CDD" id="cd02042">
    <property type="entry name" value="ParAB_family"/>
    <property type="match status" value="1"/>
</dbReference>
<dbReference type="PANTHER" id="PTHR13696:SF96">
    <property type="entry name" value="COBQ_COBB_MIND_PARA NUCLEOTIDE BINDING DOMAIN-CONTAINING PROTEIN"/>
    <property type="match status" value="1"/>
</dbReference>
<dbReference type="Pfam" id="PF01656">
    <property type="entry name" value="CbiA"/>
    <property type="match status" value="1"/>
</dbReference>
<name>A0A8J3ECW1_9PROT</name>
<feature type="domain" description="CobQ/CobB/MinD/ParA nucleotide binding" evidence="1">
    <location>
        <begin position="5"/>
        <end position="187"/>
    </location>
</feature>
<dbReference type="EMBL" id="BMKS01000008">
    <property type="protein sequence ID" value="GGG38893.1"/>
    <property type="molecule type" value="Genomic_DNA"/>
</dbReference>
<dbReference type="SUPFAM" id="SSF52540">
    <property type="entry name" value="P-loop containing nucleoside triphosphate hydrolases"/>
    <property type="match status" value="1"/>
</dbReference>
<organism evidence="2 3">
    <name type="scientific">Caldovatus sediminis</name>
    <dbReference type="NCBI Taxonomy" id="2041189"/>
    <lineage>
        <taxon>Bacteria</taxon>
        <taxon>Pseudomonadati</taxon>
        <taxon>Pseudomonadota</taxon>
        <taxon>Alphaproteobacteria</taxon>
        <taxon>Acetobacterales</taxon>
        <taxon>Roseomonadaceae</taxon>
        <taxon>Caldovatus</taxon>
    </lineage>
</organism>
<reference evidence="2 3" key="1">
    <citation type="journal article" date="2014" name="Int. J. Syst. Evol. Microbiol.">
        <title>Complete genome sequence of Corynebacterium casei LMG S-19264T (=DSM 44701T), isolated from a smear-ripened cheese.</title>
        <authorList>
            <consortium name="US DOE Joint Genome Institute (JGI-PGF)"/>
            <person name="Walter F."/>
            <person name="Albersmeier A."/>
            <person name="Kalinowski J."/>
            <person name="Ruckert C."/>
        </authorList>
    </citation>
    <scope>NUCLEOTIDE SEQUENCE [LARGE SCALE GENOMIC DNA]</scope>
    <source>
        <strain evidence="2 3">CGMCC 1.16330</strain>
    </source>
</reference>
<dbReference type="InterPro" id="IPR002586">
    <property type="entry name" value="CobQ/CobB/MinD/ParA_Nub-bd_dom"/>
</dbReference>
<dbReference type="InterPro" id="IPR048089">
    <property type="entry name" value="McdA"/>
</dbReference>
<evidence type="ECO:0000313" key="3">
    <source>
        <dbReference type="Proteomes" id="UP000597507"/>
    </source>
</evidence>
<evidence type="ECO:0000313" key="2">
    <source>
        <dbReference type="EMBL" id="GGG38893.1"/>
    </source>
</evidence>
<dbReference type="AlphaFoldDB" id="A0A8J3ECW1"/>
<proteinExistence type="predicted"/>
<dbReference type="PIRSF" id="PIRSF009320">
    <property type="entry name" value="Nuc_binding_HP_1000"/>
    <property type="match status" value="1"/>
</dbReference>
<dbReference type="RefSeq" id="WP_188901273.1">
    <property type="nucleotide sequence ID" value="NZ_BMKS01000008.1"/>
</dbReference>
<evidence type="ECO:0000259" key="1">
    <source>
        <dbReference type="Pfam" id="PF01656"/>
    </source>
</evidence>
<dbReference type="InterPro" id="IPR050678">
    <property type="entry name" value="DNA_Partitioning_ATPase"/>
</dbReference>
<keyword evidence="3" id="KW-1185">Reference proteome</keyword>
<protein>
    <submittedName>
        <fullName evidence="2">Cobyrinic acid a,c-diamide synthase</fullName>
    </submittedName>
</protein>
<dbReference type="InterPro" id="IPR027417">
    <property type="entry name" value="P-loop_NTPase"/>
</dbReference>
<comment type="caution">
    <text evidence="2">The sequence shown here is derived from an EMBL/GenBank/DDBJ whole genome shotgun (WGS) entry which is preliminary data.</text>
</comment>
<accession>A0A8J3ECW1</accession>
<sequence>MAFVVAVAQRKGGAGKSTVAATLATALAARGARVALLDTDPQRSLARWHAERQARGGRAAQAPLAFDAPSGWRIGGALERLRRGGGLDFVLLDTPPHDDTDARLAIRNADLVLVPLQPSPADLWATDATLALAAGERRPARLLLNRVPATGNLAPRIVEEIGRRRLPLLDEALGNRSAYASAFAQGLGVVEAAPRSTAAEEARRLATAIAALKGG</sequence>
<dbReference type="NCBIfam" id="NF041546">
    <property type="entry name" value="ParA_partition"/>
    <property type="match status" value="1"/>
</dbReference>
<gene>
    <name evidence="2" type="ORF">GCM10010964_28130</name>
</gene>